<name>A0A347WKD6_9LACT</name>
<organism evidence="3 4">
    <name type="scientific">Suicoccus acidiformans</name>
    <dbReference type="NCBI Taxonomy" id="2036206"/>
    <lineage>
        <taxon>Bacteria</taxon>
        <taxon>Bacillati</taxon>
        <taxon>Bacillota</taxon>
        <taxon>Bacilli</taxon>
        <taxon>Lactobacillales</taxon>
        <taxon>Aerococcaceae</taxon>
        <taxon>Suicoccus</taxon>
    </lineage>
</organism>
<protein>
    <recommendedName>
        <fullName evidence="2">Type VII secretion system protein EssD-like domain-containing protein</fullName>
    </recommendedName>
</protein>
<dbReference type="RefSeq" id="WP_118990445.1">
    <property type="nucleotide sequence ID" value="NZ_CP023434.1"/>
</dbReference>
<dbReference type="InterPro" id="IPR035451">
    <property type="entry name" value="Ada-like_dom_sf"/>
</dbReference>
<dbReference type="Proteomes" id="UP000263232">
    <property type="component" value="Chromosome"/>
</dbReference>
<dbReference type="AlphaFoldDB" id="A0A347WKD6"/>
<evidence type="ECO:0000256" key="1">
    <source>
        <dbReference type="SAM" id="SignalP"/>
    </source>
</evidence>
<proteinExistence type="predicted"/>
<gene>
    <name evidence="3" type="ORF">CL176_05790</name>
</gene>
<keyword evidence="4" id="KW-1185">Reference proteome</keyword>
<dbReference type="OrthoDB" id="9783680at2"/>
<dbReference type="InterPro" id="IPR044929">
    <property type="entry name" value="DNA/RNA_non-sp_Endonuclease_sf"/>
</dbReference>
<sequence>MHRFNKYLRTLLLFLSMLGLMSTNVGAQEQVIDASGFSVTTQLPETAPKVPEGKHYVTVNNNIPYFTNEDITALDPWIEFTHLDAYGRVGAANALLNEDLLPAQVRQSNSQIEPTGWQQAKYGNEWLYNRCHLIGYQLIGDGRPELNLMTGTRQFNVNGMVPFENTVARAIESGLTVRYRVTPFFEYGNLLASGVFMEAFSIEDNGATVQMNVYVPNVQEGISIDYGTGANSNTQQLAQSIRQAIPLQTETELYYSYNRDGAIGDRKQMLETPPATDEAKQSASTIAETPQEARYIANMNTMKFHYAHCDSVKQMAEHNKLPMDNYDELIARGYVPCKRCNPR</sequence>
<dbReference type="KEGG" id="abae:CL176_05790"/>
<dbReference type="SUPFAM" id="SSF57884">
    <property type="entry name" value="Ada DNA repair protein, N-terminal domain (N-Ada 10)"/>
    <property type="match status" value="1"/>
</dbReference>
<dbReference type="Pfam" id="PF13930">
    <property type="entry name" value="Endonuclea_NS_2"/>
    <property type="match status" value="1"/>
</dbReference>
<feature type="domain" description="Type VII secretion system protein EssD-like" evidence="2">
    <location>
        <begin position="81"/>
        <end position="199"/>
    </location>
</feature>
<dbReference type="Gene3D" id="3.40.570.10">
    <property type="entry name" value="Extracellular Endonuclease, subunit A"/>
    <property type="match status" value="1"/>
</dbReference>
<dbReference type="EMBL" id="CP023434">
    <property type="protein sequence ID" value="AXY25543.1"/>
    <property type="molecule type" value="Genomic_DNA"/>
</dbReference>
<evidence type="ECO:0000259" key="2">
    <source>
        <dbReference type="Pfam" id="PF13930"/>
    </source>
</evidence>
<dbReference type="InterPro" id="IPR044927">
    <property type="entry name" value="Endonuclea_NS_2"/>
</dbReference>
<feature type="signal peptide" evidence="1">
    <location>
        <begin position="1"/>
        <end position="27"/>
    </location>
</feature>
<reference evidence="3 4" key="1">
    <citation type="submission" date="2017-09" db="EMBL/GenBank/DDBJ databases">
        <title>Complete genome sequence of Oxytococcus suis strain ZY16052.</title>
        <authorList>
            <person name="Li F."/>
        </authorList>
    </citation>
    <scope>NUCLEOTIDE SEQUENCE [LARGE SCALE GENOMIC DNA]</scope>
    <source>
        <strain evidence="3 4">ZY16052</strain>
    </source>
</reference>
<feature type="chain" id="PRO_5016798146" description="Type VII secretion system protein EssD-like domain-containing protein" evidence="1">
    <location>
        <begin position="28"/>
        <end position="343"/>
    </location>
</feature>
<accession>A0A347WKD6</accession>
<evidence type="ECO:0000313" key="3">
    <source>
        <dbReference type="EMBL" id="AXY25543.1"/>
    </source>
</evidence>
<dbReference type="Gene3D" id="3.40.10.10">
    <property type="entry name" value="DNA Methylphosphotriester Repair Domain"/>
    <property type="match status" value="1"/>
</dbReference>
<evidence type="ECO:0000313" key="4">
    <source>
        <dbReference type="Proteomes" id="UP000263232"/>
    </source>
</evidence>
<keyword evidence="1" id="KW-0732">Signal</keyword>